<dbReference type="EC" id="2.7.6.3" evidence="3"/>
<dbReference type="CDD" id="cd00483">
    <property type="entry name" value="HPPK"/>
    <property type="match status" value="1"/>
</dbReference>
<dbReference type="GO" id="GO:0046656">
    <property type="term" value="P:folic acid biosynthetic process"/>
    <property type="evidence" value="ECO:0007669"/>
    <property type="project" value="UniProtKB-KW"/>
</dbReference>
<dbReference type="EMBL" id="BLLH01000004">
    <property type="protein sequence ID" value="GFH40526.1"/>
    <property type="molecule type" value="Genomic_DNA"/>
</dbReference>
<dbReference type="GO" id="GO:0046654">
    <property type="term" value="P:tetrahydrofolate biosynthetic process"/>
    <property type="evidence" value="ECO:0007669"/>
    <property type="project" value="UniProtKB-UniPathway"/>
</dbReference>
<dbReference type="Proteomes" id="UP000475928">
    <property type="component" value="Unassembled WGS sequence"/>
</dbReference>
<reference evidence="10 11" key="1">
    <citation type="submission" date="2020-02" db="EMBL/GenBank/DDBJ databases">
        <title>Draft genome sequence of Lactococcus sp. Hs20B0-1.</title>
        <authorList>
            <person name="Noda S."/>
            <person name="Yuki M."/>
            <person name="Ohkuma M."/>
        </authorList>
    </citation>
    <scope>NUCLEOTIDE SEQUENCE [LARGE SCALE GENOMIC DNA]</scope>
    <source>
        <strain evidence="10 11">Hs20B0-1</strain>
    </source>
</reference>
<gene>
    <name evidence="10" type="primary">folK</name>
    <name evidence="10" type="ORF">Hs20B_09240</name>
</gene>
<dbReference type="PANTHER" id="PTHR43071">
    <property type="entry name" value="2-AMINO-4-HYDROXY-6-HYDROXYMETHYLDIHYDROPTERIDINE PYROPHOSPHOKINASE"/>
    <property type="match status" value="1"/>
</dbReference>
<protein>
    <recommendedName>
        <fullName evidence="3">2-amino-4-hydroxy-6-hydroxymethyldihydropteridine diphosphokinase</fullName>
        <ecNumber evidence="3">2.7.6.3</ecNumber>
    </recommendedName>
</protein>
<keyword evidence="4" id="KW-0808">Transferase</keyword>
<evidence type="ECO:0000256" key="6">
    <source>
        <dbReference type="ARBA" id="ARBA00022777"/>
    </source>
</evidence>
<dbReference type="InterPro" id="IPR000550">
    <property type="entry name" value="Hppk"/>
</dbReference>
<accession>A0A6A0B6F8</accession>
<evidence type="ECO:0000256" key="4">
    <source>
        <dbReference type="ARBA" id="ARBA00022679"/>
    </source>
</evidence>
<evidence type="ECO:0000259" key="9">
    <source>
        <dbReference type="PROSITE" id="PS00794"/>
    </source>
</evidence>
<dbReference type="SUPFAM" id="SSF55083">
    <property type="entry name" value="6-hydroxymethyl-7,8-dihydropterin pyrophosphokinase, HPPK"/>
    <property type="match status" value="1"/>
</dbReference>
<evidence type="ECO:0000256" key="2">
    <source>
        <dbReference type="ARBA" id="ARBA00005051"/>
    </source>
</evidence>
<comment type="caution">
    <text evidence="10">The sequence shown here is derived from an EMBL/GenBank/DDBJ whole genome shotgun (WGS) entry which is preliminary data.</text>
</comment>
<dbReference type="GO" id="GO:0016301">
    <property type="term" value="F:kinase activity"/>
    <property type="evidence" value="ECO:0007669"/>
    <property type="project" value="UniProtKB-KW"/>
</dbReference>
<dbReference type="RefSeq" id="WP_172356139.1">
    <property type="nucleotide sequence ID" value="NZ_BLLH01000004.1"/>
</dbReference>
<organism evidence="10 11">
    <name type="scientific">Pseudolactococcus insecticola</name>
    <dbReference type="NCBI Taxonomy" id="2709158"/>
    <lineage>
        <taxon>Bacteria</taxon>
        <taxon>Bacillati</taxon>
        <taxon>Bacillota</taxon>
        <taxon>Bacilli</taxon>
        <taxon>Lactobacillales</taxon>
        <taxon>Streptococcaceae</taxon>
        <taxon>Pseudolactococcus</taxon>
    </lineage>
</organism>
<dbReference type="GO" id="GO:0003848">
    <property type="term" value="F:2-amino-4-hydroxy-6-hydroxymethyldihydropteridine diphosphokinase activity"/>
    <property type="evidence" value="ECO:0007669"/>
    <property type="project" value="UniProtKB-EC"/>
</dbReference>
<feature type="domain" description="7,8-dihydro-6-hydroxymethylpterin-pyrophosphokinase" evidence="9">
    <location>
        <begin position="88"/>
        <end position="99"/>
    </location>
</feature>
<evidence type="ECO:0000313" key="11">
    <source>
        <dbReference type="Proteomes" id="UP000475928"/>
    </source>
</evidence>
<keyword evidence="11" id="KW-1185">Reference proteome</keyword>
<dbReference type="GO" id="GO:0005524">
    <property type="term" value="F:ATP binding"/>
    <property type="evidence" value="ECO:0007669"/>
    <property type="project" value="UniProtKB-KW"/>
</dbReference>
<evidence type="ECO:0000256" key="7">
    <source>
        <dbReference type="ARBA" id="ARBA00022840"/>
    </source>
</evidence>
<comment type="pathway">
    <text evidence="2">Cofactor biosynthesis; tetrahydrofolate biosynthesis; 2-amino-4-hydroxy-6-hydroxymethyl-7,8-dihydropteridine diphosphate from 7,8-dihydroneopterin triphosphate: step 4/4.</text>
</comment>
<keyword evidence="6 10" id="KW-0418">Kinase</keyword>
<dbReference type="Pfam" id="PF01288">
    <property type="entry name" value="HPPK"/>
    <property type="match status" value="1"/>
</dbReference>
<evidence type="ECO:0000256" key="5">
    <source>
        <dbReference type="ARBA" id="ARBA00022741"/>
    </source>
</evidence>
<evidence type="ECO:0000256" key="8">
    <source>
        <dbReference type="ARBA" id="ARBA00022909"/>
    </source>
</evidence>
<evidence type="ECO:0000256" key="1">
    <source>
        <dbReference type="ARBA" id="ARBA00000198"/>
    </source>
</evidence>
<dbReference type="UniPathway" id="UPA00077">
    <property type="reaction ID" value="UER00155"/>
</dbReference>
<name>A0A6A0B6F8_9LACT</name>
<evidence type="ECO:0000256" key="3">
    <source>
        <dbReference type="ARBA" id="ARBA00013253"/>
    </source>
</evidence>
<keyword evidence="7" id="KW-0067">ATP-binding</keyword>
<dbReference type="AlphaFoldDB" id="A0A6A0B6F8"/>
<dbReference type="NCBIfam" id="TIGR01498">
    <property type="entry name" value="folK"/>
    <property type="match status" value="1"/>
</dbReference>
<proteinExistence type="predicted"/>
<keyword evidence="8" id="KW-0289">Folate biosynthesis</keyword>
<dbReference type="InterPro" id="IPR035907">
    <property type="entry name" value="Hppk_sf"/>
</dbReference>
<evidence type="ECO:0000313" key="10">
    <source>
        <dbReference type="EMBL" id="GFH40526.1"/>
    </source>
</evidence>
<keyword evidence="5" id="KW-0547">Nucleotide-binding</keyword>
<sequence length="168" mass="18958">MTKVYLSIGTNLGDRLANLQEAVVRLAADFDVLGVSKVYETEPVGLVIQDDFYNITLVLEVAKEVTPEQLLDKTQAIEKAMKRVKTVHWGPRTIDLDILLFGGVNLTSERLSIPHRELANRRFVLQPLLDVAEQISDDRVVTLSEQLLQTTSDENWVRATPYQLTIPE</sequence>
<dbReference type="PROSITE" id="PS00794">
    <property type="entry name" value="HPPK"/>
    <property type="match status" value="1"/>
</dbReference>
<dbReference type="PANTHER" id="PTHR43071:SF1">
    <property type="entry name" value="2-AMINO-4-HYDROXY-6-HYDROXYMETHYLDIHYDROPTERIDINE PYROPHOSPHOKINASE"/>
    <property type="match status" value="1"/>
</dbReference>
<dbReference type="Gene3D" id="3.30.70.560">
    <property type="entry name" value="7,8-Dihydro-6-hydroxymethylpterin-pyrophosphokinase HPPK"/>
    <property type="match status" value="1"/>
</dbReference>
<comment type="catalytic activity">
    <reaction evidence="1">
        <text>6-hydroxymethyl-7,8-dihydropterin + ATP = (7,8-dihydropterin-6-yl)methyl diphosphate + AMP + H(+)</text>
        <dbReference type="Rhea" id="RHEA:11412"/>
        <dbReference type="ChEBI" id="CHEBI:15378"/>
        <dbReference type="ChEBI" id="CHEBI:30616"/>
        <dbReference type="ChEBI" id="CHEBI:44841"/>
        <dbReference type="ChEBI" id="CHEBI:72950"/>
        <dbReference type="ChEBI" id="CHEBI:456215"/>
        <dbReference type="EC" id="2.7.6.3"/>
    </reaction>
</comment>